<dbReference type="InterPro" id="IPR027417">
    <property type="entry name" value="P-loop_NTPase"/>
</dbReference>
<keyword evidence="4" id="KW-0399">Innate immunity</keyword>
<dbReference type="SUPFAM" id="SSF47986">
    <property type="entry name" value="DEATH domain"/>
    <property type="match status" value="1"/>
</dbReference>
<dbReference type="GO" id="GO:0006954">
    <property type="term" value="P:inflammatory response"/>
    <property type="evidence" value="ECO:0007669"/>
    <property type="project" value="UniProtKB-KW"/>
</dbReference>
<dbReference type="Gene3D" id="3.40.50.300">
    <property type="entry name" value="P-loop containing nucleotide triphosphate hydrolases"/>
    <property type="match status" value="1"/>
</dbReference>
<dbReference type="GO" id="GO:0061702">
    <property type="term" value="C:canonical inflammasome complex"/>
    <property type="evidence" value="ECO:0007669"/>
    <property type="project" value="TreeGrafter"/>
</dbReference>
<evidence type="ECO:0000259" key="12">
    <source>
        <dbReference type="PROSITE" id="PS50837"/>
    </source>
</evidence>
<sequence>MMDSSGYGLLQYLQKLSDEEFQKFKERLRKEPEKFNLKPISWTKIKNTSKEDLAMQLYTHYPGKAWDMVLSLFLQVNRKDLSTMAQIERRDKQTKYKEFMKNAFQHIWTTETNTYIPDRSYHEFIEVQYRALQDIFDCESEPVTVVVSGSRGGGKTTFLRKAMLDWASRNLLQNRFQYVFYFSVFSLNNITELSLAELISSTLPESSETVDDILSDPKRILFILDGFDYLKFDLELRTNLCNDWRKKLPTQIVLSSLLQKIMLPECSLLLELGNASLSNIIPLLQHPREIIMSGFSEQTIEIYCVSFFNTQTGVEIFENLKSIKPLFNLCCCPYLCWMICSTLKWQYERKEVANHFGRTLALLYTIFMVSAFKSTYARNPSKQNRARLRTLCTLAVEGMWKQVYVFDSDDLRRNGISESDKKVWLRMKFLQNQGSNIVFYHSTLQWYFAVLFYFLQQYKDAHHPVIGNIAQLLGEIYAHKQNQWFHTRILLFGMATEQVTSLLEPCFGCISTKEVRQEIIRYIKSLSQQECNEKLVVHPQNLFFCILDNQEERFVRQLMDLFEEMTVDISNVDDMSATQYCLHRASKVKNLHLHIQKRVFLEIHDPEYADLELFKLNQKLLVNHWTRLCTFLCNLHVLDLDSCHFNENAIEVLCNCLSPTSSVPLTGFKLHRLLCSFMTNFGDGLLFSTFLHLPHLKYMNLYGTNLSNDAVERLCSALKFSTCGVEELLLGKCDISSEACGIIATSLINSEVKHLSLVENPLKNKGVMSLCEMLKDPSCALESLMLSYCCLTFIACGHLYEALLSNERLSLLDLGSNFLEDTGVNLLCEALKVPNCTLKELWLPGCYLTSECCEEISAVLTCNRNLKTLKLGNNNIQDTGVKRLCEALCHPNCEMQCLGLDMCNFTSDCCEDLALVLTTCNTLKSLNLDWNAFDHSGLEMLCKALNHKACNLEVLGLDKSAFSEESQTLLQAVEKKNNNLNVLHFPWVEEEREKRGVRPVWNSKN</sequence>
<dbReference type="RefSeq" id="XP_021024068.1">
    <property type="nucleotide sequence ID" value="XM_021168409.1"/>
</dbReference>
<evidence type="ECO:0000256" key="1">
    <source>
        <dbReference type="ARBA" id="ARBA00004496"/>
    </source>
</evidence>
<dbReference type="Gene3D" id="1.10.533.10">
    <property type="entry name" value="Death Domain, Fas"/>
    <property type="match status" value="1"/>
</dbReference>
<dbReference type="SMART" id="SM00368">
    <property type="entry name" value="LRR_RI"/>
    <property type="match status" value="8"/>
</dbReference>
<dbReference type="SMART" id="SM01289">
    <property type="entry name" value="PYRIN"/>
    <property type="match status" value="1"/>
</dbReference>
<evidence type="ECO:0000256" key="7">
    <source>
        <dbReference type="ARBA" id="ARBA00022741"/>
    </source>
</evidence>
<evidence type="ECO:0000313" key="14">
    <source>
        <dbReference type="RefSeq" id="XP_021024068.1"/>
    </source>
</evidence>
<keyword evidence="9" id="KW-0391">Immunity</keyword>
<dbReference type="CDD" id="cd08320">
    <property type="entry name" value="Pyrin_NALPs"/>
    <property type="match status" value="1"/>
</dbReference>
<keyword evidence="5" id="KW-0433">Leucine-rich repeat</keyword>
<dbReference type="InterPro" id="IPR041267">
    <property type="entry name" value="NLRP_HD2"/>
</dbReference>
<evidence type="ECO:0000256" key="8">
    <source>
        <dbReference type="ARBA" id="ARBA00022840"/>
    </source>
</evidence>
<feature type="domain" description="Pyrin" evidence="11">
    <location>
        <begin position="1"/>
        <end position="61"/>
    </location>
</feature>
<dbReference type="PROSITE" id="PS50837">
    <property type="entry name" value="NACHT"/>
    <property type="match status" value="1"/>
</dbReference>
<name>A0A6P5Q5L1_MUSCR</name>
<evidence type="ECO:0000256" key="10">
    <source>
        <dbReference type="ARBA" id="ARBA00023198"/>
    </source>
</evidence>
<evidence type="ECO:0000256" key="4">
    <source>
        <dbReference type="ARBA" id="ARBA00022588"/>
    </source>
</evidence>
<keyword evidence="6" id="KW-0677">Repeat</keyword>
<dbReference type="Pfam" id="PF17776">
    <property type="entry name" value="NLRC4_HD2"/>
    <property type="match status" value="1"/>
</dbReference>
<dbReference type="InterPro" id="IPR011029">
    <property type="entry name" value="DEATH-like_dom_sf"/>
</dbReference>
<dbReference type="InterPro" id="IPR041075">
    <property type="entry name" value="NOD1/2_WH"/>
</dbReference>
<dbReference type="Gene3D" id="3.80.10.10">
    <property type="entry name" value="Ribonuclease Inhibitor"/>
    <property type="match status" value="2"/>
</dbReference>
<dbReference type="GO" id="GO:0050727">
    <property type="term" value="P:regulation of inflammatory response"/>
    <property type="evidence" value="ECO:0007669"/>
    <property type="project" value="TreeGrafter"/>
</dbReference>
<proteinExistence type="inferred from homology"/>
<dbReference type="FunFam" id="3.40.50.300:FF:000442">
    <property type="entry name" value="NACHT, LRR and PYD domains-containing protein 3"/>
    <property type="match status" value="1"/>
</dbReference>
<evidence type="ECO:0000256" key="5">
    <source>
        <dbReference type="ARBA" id="ARBA00022614"/>
    </source>
</evidence>
<comment type="similarity">
    <text evidence="2">Belongs to the NLRP family.</text>
</comment>
<evidence type="ECO:0000256" key="6">
    <source>
        <dbReference type="ARBA" id="ARBA00022737"/>
    </source>
</evidence>
<evidence type="ECO:0000259" key="11">
    <source>
        <dbReference type="PROSITE" id="PS50824"/>
    </source>
</evidence>
<reference evidence="14" key="1">
    <citation type="submission" date="2025-08" db="UniProtKB">
        <authorList>
            <consortium name="RefSeq"/>
        </authorList>
    </citation>
    <scope>IDENTIFICATION</scope>
</reference>
<dbReference type="InterPro" id="IPR007111">
    <property type="entry name" value="NACHT_NTPase"/>
</dbReference>
<evidence type="ECO:0000256" key="2">
    <source>
        <dbReference type="ARBA" id="ARBA00008665"/>
    </source>
</evidence>
<evidence type="ECO:0000256" key="9">
    <source>
        <dbReference type="ARBA" id="ARBA00022859"/>
    </source>
</evidence>
<keyword evidence="7" id="KW-0547">Nucleotide-binding</keyword>
<dbReference type="InterPro" id="IPR004020">
    <property type="entry name" value="DAPIN"/>
</dbReference>
<dbReference type="Pfam" id="PF02758">
    <property type="entry name" value="PYRIN"/>
    <property type="match status" value="1"/>
</dbReference>
<dbReference type="Proteomes" id="UP000515126">
    <property type="component" value="Chromosome 7"/>
</dbReference>
<dbReference type="SUPFAM" id="SSF52540">
    <property type="entry name" value="P-loop containing nucleoside triphosphate hydrolases"/>
    <property type="match status" value="1"/>
</dbReference>
<dbReference type="GO" id="GO:0005524">
    <property type="term" value="F:ATP binding"/>
    <property type="evidence" value="ECO:0007669"/>
    <property type="project" value="UniProtKB-KW"/>
</dbReference>
<feature type="domain" description="NACHT" evidence="12">
    <location>
        <begin position="143"/>
        <end position="270"/>
    </location>
</feature>
<dbReference type="KEGG" id="mcal:110298883"/>
<keyword evidence="13" id="KW-1185">Reference proteome</keyword>
<dbReference type="SUPFAM" id="SSF52047">
    <property type="entry name" value="RNI-like"/>
    <property type="match status" value="1"/>
</dbReference>
<comment type="subcellular location">
    <subcellularLocation>
        <location evidence="1">Cytoplasm</location>
    </subcellularLocation>
</comment>
<dbReference type="Pfam" id="PF05729">
    <property type="entry name" value="NACHT"/>
    <property type="match status" value="1"/>
</dbReference>
<dbReference type="PROSITE" id="PS50824">
    <property type="entry name" value="DAPIN"/>
    <property type="match status" value="1"/>
</dbReference>
<dbReference type="AlphaFoldDB" id="A0A6P5Q5L1"/>
<dbReference type="InterPro" id="IPR001611">
    <property type="entry name" value="Leu-rich_rpt"/>
</dbReference>
<dbReference type="InterPro" id="IPR050637">
    <property type="entry name" value="NLRP_innate_immun_reg"/>
</dbReference>
<dbReference type="GO" id="GO:0045087">
    <property type="term" value="P:innate immune response"/>
    <property type="evidence" value="ECO:0007669"/>
    <property type="project" value="UniProtKB-KW"/>
</dbReference>
<organism evidence="13 14">
    <name type="scientific">Mus caroli</name>
    <name type="common">Ryukyu mouse</name>
    <name type="synonym">Ricefield mouse</name>
    <dbReference type="NCBI Taxonomy" id="10089"/>
    <lineage>
        <taxon>Eukaryota</taxon>
        <taxon>Metazoa</taxon>
        <taxon>Chordata</taxon>
        <taxon>Craniata</taxon>
        <taxon>Vertebrata</taxon>
        <taxon>Euteleostomi</taxon>
        <taxon>Mammalia</taxon>
        <taxon>Eutheria</taxon>
        <taxon>Euarchontoglires</taxon>
        <taxon>Glires</taxon>
        <taxon>Rodentia</taxon>
        <taxon>Myomorpha</taxon>
        <taxon>Muroidea</taxon>
        <taxon>Muridae</taxon>
        <taxon>Murinae</taxon>
        <taxon>Mus</taxon>
        <taxon>Mus</taxon>
    </lineage>
</organism>
<dbReference type="InterPro" id="IPR032675">
    <property type="entry name" value="LRR_dom_sf"/>
</dbReference>
<accession>A0A6P5Q5L1</accession>
<dbReference type="GeneID" id="110298883"/>
<keyword evidence="8" id="KW-0067">ATP-binding</keyword>
<dbReference type="PANTHER" id="PTHR45690">
    <property type="entry name" value="NACHT, LRR AND PYD DOMAINS-CONTAINING PROTEIN 12"/>
    <property type="match status" value="1"/>
</dbReference>
<gene>
    <name evidence="14" type="primary">LOC110298883</name>
</gene>
<dbReference type="Pfam" id="PF13516">
    <property type="entry name" value="LRR_6"/>
    <property type="match status" value="2"/>
</dbReference>
<evidence type="ECO:0000313" key="13">
    <source>
        <dbReference type="Proteomes" id="UP000515126"/>
    </source>
</evidence>
<keyword evidence="3" id="KW-0963">Cytoplasm</keyword>
<evidence type="ECO:0000256" key="3">
    <source>
        <dbReference type="ARBA" id="ARBA00022490"/>
    </source>
</evidence>
<protein>
    <submittedName>
        <fullName evidence="14">NACHT, LRR and PYD domains-containing protein 9C isoform X1</fullName>
    </submittedName>
</protein>
<dbReference type="Pfam" id="PF17779">
    <property type="entry name" value="WHD_NOD2"/>
    <property type="match status" value="1"/>
</dbReference>
<dbReference type="PANTHER" id="PTHR45690:SF13">
    <property type="entry name" value="NACHT, LRR AND PYD DOMAINS-CONTAINING PROTEIN 9"/>
    <property type="match status" value="1"/>
</dbReference>
<keyword evidence="10" id="KW-0395">Inflammatory response</keyword>